<dbReference type="RefSeq" id="XP_013323134.1">
    <property type="nucleotide sequence ID" value="XM_013467680.1"/>
</dbReference>
<gene>
    <name evidence="2" type="ORF">T310_9868</name>
</gene>
<evidence type="ECO:0000313" key="3">
    <source>
        <dbReference type="Proteomes" id="UP000053958"/>
    </source>
</evidence>
<keyword evidence="3" id="KW-1185">Reference proteome</keyword>
<feature type="compositionally biased region" description="Basic and acidic residues" evidence="1">
    <location>
        <begin position="104"/>
        <end position="116"/>
    </location>
</feature>
<dbReference type="InterPro" id="IPR032675">
    <property type="entry name" value="LRR_dom_sf"/>
</dbReference>
<dbReference type="GeneID" id="25321790"/>
<dbReference type="Gene3D" id="3.80.10.10">
    <property type="entry name" value="Ribonuclease Inhibitor"/>
    <property type="match status" value="1"/>
</dbReference>
<dbReference type="AlphaFoldDB" id="A0A0F4YEA9"/>
<comment type="caution">
    <text evidence="2">The sequence shown here is derived from an EMBL/GenBank/DDBJ whole genome shotgun (WGS) entry which is preliminary data.</text>
</comment>
<evidence type="ECO:0000256" key="1">
    <source>
        <dbReference type="SAM" id="MobiDB-lite"/>
    </source>
</evidence>
<name>A0A0F4YEA9_RASE3</name>
<proteinExistence type="predicted"/>
<accession>A0A0F4YEA9</accession>
<sequence length="553" mass="62676">MIPKLDELPTLVLSLIFDDIYLSSPKTLRSLSLVNKACYHAAVPFLYRNLALQISSRQKLREDSAELEENPFRKKFLIHARCLKVWGRMPLLAEEEDTAGSPSSDREELAAEPAHSEEYDAEFGGVFTVDLPDGSAEEVSEAWNPLALVIQKCKHITDLIWVCRNQLPPCLLQTIDQYHPSCRLDMRSFRLRSLGDSVTDPHELDLIRSPRLHSISVKTVGVDSNGNVDYNRSAIFQVVALAPNLRHLNIVRPRSGASPQLLRARNRPRVPWKGFVPPLKVSNKGALTSLTYFGNRGMKLDDIREWPKYTDLSKIRYLMLGDVSDPLVFGYMTQNVRFASLETLDMGLKPTTNNRDLLVSELESLMEHLEPLKEVRLAGYLTASVLDRILQRHGPTLRRLALHPYKHVYGPQPSLSTIRSEEVRKIESHCPLLEHLRISIPYPGVLAPDECDLSDVCPNLHRLRELALDVDNGRSDLPLDEAARKIWDLIDKEKGGCRLSCLHIVDLNTTTILARRDIEGSDEVELDSIDGDRGTNQRITERFHGLPTARFRF</sequence>
<dbReference type="SUPFAM" id="SSF52047">
    <property type="entry name" value="RNI-like"/>
    <property type="match status" value="1"/>
</dbReference>
<dbReference type="STRING" id="1408163.A0A0F4YEA9"/>
<evidence type="ECO:0000313" key="2">
    <source>
        <dbReference type="EMBL" id="KKA16522.1"/>
    </source>
</evidence>
<dbReference type="Proteomes" id="UP000053958">
    <property type="component" value="Unassembled WGS sequence"/>
</dbReference>
<dbReference type="EMBL" id="LASV01000754">
    <property type="protein sequence ID" value="KKA16522.1"/>
    <property type="molecule type" value="Genomic_DNA"/>
</dbReference>
<reference evidence="2 3" key="1">
    <citation type="submission" date="2015-04" db="EMBL/GenBank/DDBJ databases">
        <authorList>
            <person name="Heijne W.H."/>
            <person name="Fedorova N.D."/>
            <person name="Nierman W.C."/>
            <person name="Vollebregt A.W."/>
            <person name="Zhao Z."/>
            <person name="Wu L."/>
            <person name="Kumar M."/>
            <person name="Stam H."/>
            <person name="van den Berg M.A."/>
            <person name="Pel H.J."/>
        </authorList>
    </citation>
    <scope>NUCLEOTIDE SEQUENCE [LARGE SCALE GENOMIC DNA]</scope>
    <source>
        <strain evidence="2 3">CBS 393.64</strain>
    </source>
</reference>
<organism evidence="2 3">
    <name type="scientific">Rasamsonia emersonii (strain ATCC 16479 / CBS 393.64 / IMI 116815)</name>
    <dbReference type="NCBI Taxonomy" id="1408163"/>
    <lineage>
        <taxon>Eukaryota</taxon>
        <taxon>Fungi</taxon>
        <taxon>Dikarya</taxon>
        <taxon>Ascomycota</taxon>
        <taxon>Pezizomycotina</taxon>
        <taxon>Eurotiomycetes</taxon>
        <taxon>Eurotiomycetidae</taxon>
        <taxon>Eurotiales</taxon>
        <taxon>Trichocomaceae</taxon>
        <taxon>Rasamsonia</taxon>
    </lineage>
</organism>
<feature type="region of interest" description="Disordered" evidence="1">
    <location>
        <begin position="96"/>
        <end position="116"/>
    </location>
</feature>
<protein>
    <submittedName>
        <fullName evidence="2">Uncharacterized protein</fullName>
    </submittedName>
</protein>
<dbReference type="OrthoDB" id="4227211at2759"/>